<dbReference type="PROSITE" id="PS51683">
    <property type="entry name" value="SAM_OMT_II"/>
    <property type="match status" value="1"/>
</dbReference>
<dbReference type="InterPro" id="IPR036388">
    <property type="entry name" value="WH-like_DNA-bd_sf"/>
</dbReference>
<dbReference type="Gene3D" id="3.40.50.150">
    <property type="entry name" value="Vaccinia Virus protein VP39"/>
    <property type="match status" value="1"/>
</dbReference>
<evidence type="ECO:0000259" key="5">
    <source>
        <dbReference type="Pfam" id="PF00891"/>
    </source>
</evidence>
<evidence type="ECO:0000256" key="3">
    <source>
        <dbReference type="ARBA" id="ARBA00022691"/>
    </source>
</evidence>
<dbReference type="SUPFAM" id="SSF46785">
    <property type="entry name" value="Winged helix' DNA-binding domain"/>
    <property type="match status" value="1"/>
</dbReference>
<dbReference type="GO" id="GO:0008171">
    <property type="term" value="F:O-methyltransferase activity"/>
    <property type="evidence" value="ECO:0007669"/>
    <property type="project" value="InterPro"/>
</dbReference>
<dbReference type="InterPro" id="IPR012967">
    <property type="entry name" value="COMT_dimerisation"/>
</dbReference>
<dbReference type="EMBL" id="KT390156">
    <property type="protein sequence ID" value="ALG05118.1"/>
    <property type="molecule type" value="mRNA"/>
</dbReference>
<dbReference type="CDD" id="cd02440">
    <property type="entry name" value="AdoMet_MTases"/>
    <property type="match status" value="1"/>
</dbReference>
<keyword evidence="3" id="KW-0949">S-adenosyl-L-methionine</keyword>
<keyword evidence="2 7" id="KW-0808">Transferase</keyword>
<proteinExistence type="evidence at transcript level"/>
<dbReference type="Pfam" id="PF00891">
    <property type="entry name" value="Methyltransf_2"/>
    <property type="match status" value="1"/>
</dbReference>
<dbReference type="FunFam" id="1.10.10.10:FF:000213">
    <property type="entry name" value="Coniferyl alcohol 9-O-methyltransferase"/>
    <property type="match status" value="1"/>
</dbReference>
<accession>A0A0N9HT05</accession>
<dbReference type="AlphaFoldDB" id="A0A0N9HT05"/>
<organism evidence="7">
    <name type="scientific">Sinopodophyllum hexandrum</name>
    <name type="common">Himalayan may apple</name>
    <name type="synonym">Podophyllum hexandrum</name>
    <dbReference type="NCBI Taxonomy" id="93608"/>
    <lineage>
        <taxon>Eukaryota</taxon>
        <taxon>Viridiplantae</taxon>
        <taxon>Streptophyta</taxon>
        <taxon>Embryophyta</taxon>
        <taxon>Tracheophyta</taxon>
        <taxon>Spermatophyta</taxon>
        <taxon>Magnoliopsida</taxon>
        <taxon>Ranunculales</taxon>
        <taxon>Berberidaceae</taxon>
        <taxon>Podophylloideae</taxon>
        <taxon>Podophylleae</taxon>
        <taxon>Sinopodophyllum</taxon>
    </lineage>
</organism>
<dbReference type="InterPro" id="IPR016461">
    <property type="entry name" value="COMT-like"/>
</dbReference>
<dbReference type="PANTHER" id="PTHR11746">
    <property type="entry name" value="O-METHYLTRANSFERASE"/>
    <property type="match status" value="1"/>
</dbReference>
<dbReference type="SUPFAM" id="SSF53335">
    <property type="entry name" value="S-adenosyl-L-methionine-dependent methyltransferases"/>
    <property type="match status" value="1"/>
</dbReference>
<feature type="active site" description="Proton acceptor" evidence="4">
    <location>
        <position position="276"/>
    </location>
</feature>
<feature type="domain" description="O-methyltransferase C-terminal" evidence="5">
    <location>
        <begin position="143"/>
        <end position="354"/>
    </location>
</feature>
<gene>
    <name evidence="7" type="primary">OMT2</name>
</gene>
<protein>
    <submittedName>
        <fullName evidence="7">O-methyltransferase</fullName>
    </submittedName>
</protein>
<dbReference type="InterPro" id="IPR029063">
    <property type="entry name" value="SAM-dependent_MTases_sf"/>
</dbReference>
<name>A0A0N9HT05_SINHE</name>
<dbReference type="Gene3D" id="1.10.10.10">
    <property type="entry name" value="Winged helix-like DNA-binding domain superfamily/Winged helix DNA-binding domain"/>
    <property type="match status" value="1"/>
</dbReference>
<dbReference type="GO" id="GO:0046983">
    <property type="term" value="F:protein dimerization activity"/>
    <property type="evidence" value="ECO:0007669"/>
    <property type="project" value="InterPro"/>
</dbReference>
<dbReference type="InterPro" id="IPR036390">
    <property type="entry name" value="WH_DNA-bd_sf"/>
</dbReference>
<keyword evidence="1 7" id="KW-0489">Methyltransferase</keyword>
<sequence length="373" mass="42294">MAPQRDAEVMNGDGQCGEELLAAPAHIWNHIFNFISSMSLKCAVQLNIPEIIHNHPQKPITLAQLVPALQIPETKSTYLYRLMRILVHSRFFGIERVQETVEEQVEEEGYVLTLPSKLLLKNHPVSMSPYLLGMLDPVMVTPWHFLSDWFKKTDELITPFEATQGMPFWKYFGDNPEIGKLFDKAMACDSKLVMSVVLKECKMKFEGIRSLVDVGGGTGAVAMALAETFPGVKCTVLDLPQVVGDLQGSKNLEFVCGDMFESIPSADVVLLKWILHNWSDEECVKILKRCREVIPSKEEGGKVIIIDIVVDDHNKGNYESKETQLFFDLLMMVFLTGRERTEIEWKKLFLDAGFTSYNISPIMELRSFIQVFP</sequence>
<feature type="domain" description="O-methyltransferase dimerisation" evidence="6">
    <location>
        <begin position="28"/>
        <end position="121"/>
    </location>
</feature>
<dbReference type="Pfam" id="PF08100">
    <property type="entry name" value="Dimerisation"/>
    <property type="match status" value="1"/>
</dbReference>
<evidence type="ECO:0000256" key="2">
    <source>
        <dbReference type="ARBA" id="ARBA00022679"/>
    </source>
</evidence>
<dbReference type="InterPro" id="IPR001077">
    <property type="entry name" value="COMT_C"/>
</dbReference>
<evidence type="ECO:0000259" key="6">
    <source>
        <dbReference type="Pfam" id="PF08100"/>
    </source>
</evidence>
<reference evidence="7" key="1">
    <citation type="journal article" date="2015" name="Science">
        <title>Six enzymes from mayapple that complete the biosynthetic pathway to the etoposide aglycone.</title>
        <authorList>
            <person name="Lau W."/>
            <person name="Sattely E.S."/>
        </authorList>
    </citation>
    <scope>NUCLEOTIDE SEQUENCE</scope>
</reference>
<dbReference type="PIRSF" id="PIRSF005739">
    <property type="entry name" value="O-mtase"/>
    <property type="match status" value="1"/>
</dbReference>
<dbReference type="GO" id="GO:0032259">
    <property type="term" value="P:methylation"/>
    <property type="evidence" value="ECO:0007669"/>
    <property type="project" value="UniProtKB-KW"/>
</dbReference>
<dbReference type="FunFam" id="3.40.50.150:FF:000057">
    <property type="entry name" value="O-methyltransferase ZRP4"/>
    <property type="match status" value="1"/>
</dbReference>
<evidence type="ECO:0000256" key="1">
    <source>
        <dbReference type="ARBA" id="ARBA00022603"/>
    </source>
</evidence>
<evidence type="ECO:0000313" key="7">
    <source>
        <dbReference type="EMBL" id="ALG05118.1"/>
    </source>
</evidence>
<evidence type="ECO:0000256" key="4">
    <source>
        <dbReference type="PIRSR" id="PIRSR005739-1"/>
    </source>
</evidence>